<keyword evidence="1" id="KW-0812">Transmembrane</keyword>
<keyword evidence="1" id="KW-0472">Membrane</keyword>
<dbReference type="KEGG" id="nfa:PNF1_160"/>
<organism evidence="2 3">
    <name type="scientific">Nocardia farcinica (strain IFM 10152)</name>
    <dbReference type="NCBI Taxonomy" id="247156"/>
    <lineage>
        <taxon>Bacteria</taxon>
        <taxon>Bacillati</taxon>
        <taxon>Actinomycetota</taxon>
        <taxon>Actinomycetes</taxon>
        <taxon>Mycobacteriales</taxon>
        <taxon>Nocardiaceae</taxon>
        <taxon>Nocardia</taxon>
    </lineage>
</organism>
<dbReference type="Proteomes" id="UP000006820">
    <property type="component" value="Plasmid pNF1"/>
</dbReference>
<keyword evidence="2" id="KW-0614">Plasmid</keyword>
<feature type="transmembrane region" description="Helical" evidence="1">
    <location>
        <begin position="124"/>
        <end position="143"/>
    </location>
</feature>
<protein>
    <submittedName>
        <fullName evidence="2">Uncharacterized protein</fullName>
    </submittedName>
</protein>
<dbReference type="EMBL" id="AP006619">
    <property type="protein sequence ID" value="BAD60541.1"/>
    <property type="molecule type" value="Genomic_DNA"/>
</dbReference>
<reference evidence="2 3" key="1">
    <citation type="journal article" date="2004" name="Proc. Natl. Acad. Sci. U.S.A.">
        <title>The complete genomic sequence of Nocardia farcinica IFM 10152.</title>
        <authorList>
            <person name="Ishikawa J."/>
            <person name="Yamashita A."/>
            <person name="Mikami Y."/>
            <person name="Hoshino Y."/>
            <person name="Kurita H."/>
            <person name="Hotta K."/>
            <person name="Shiba T."/>
            <person name="Hattori M."/>
        </authorList>
    </citation>
    <scope>NUCLEOTIDE SEQUENCE [LARGE SCALE GENOMIC DNA]</scope>
    <source>
        <strain evidence="2 3">IFM 10152</strain>
        <plasmid evidence="3">Plasmid pNF1</plasmid>
    </source>
</reference>
<evidence type="ECO:0000313" key="2">
    <source>
        <dbReference type="EMBL" id="BAD60541.1"/>
    </source>
</evidence>
<name>Q5YMQ0_NOCFA</name>
<sequence length="242" mass="26847">MSTLLADAEARVATLAQAHPEMYPQPVELRRRAHPRDPATETAIALYQWRTPVFKARRERRVVEHIVVDPDVYARLDGRGRDALLAVELTRADHVRRTLSAAPLGLAATWQLDRLLRRSGTGRADTAVITGVLAAAAGAFLPLPVAPPVRLVLLAVVIATVVWAFDAAITRGLHLHADRVAARWIGADAVRYMLMTLSADEHHPEGAAAWRVRWLGYQPTLRHRLKSLNRVHAVTENLRPVE</sequence>
<dbReference type="RefSeq" id="WP_011212223.1">
    <property type="nucleotide sequence ID" value="NC_006362.1"/>
</dbReference>
<accession>Q5YMQ0</accession>
<gene>
    <name evidence="2" type="ordered locus">PNF1_160</name>
</gene>
<dbReference type="HOGENOM" id="CLU_1146278_0_0_11"/>
<keyword evidence="1" id="KW-1133">Transmembrane helix</keyword>
<evidence type="ECO:0000256" key="1">
    <source>
        <dbReference type="SAM" id="Phobius"/>
    </source>
</evidence>
<evidence type="ECO:0000313" key="3">
    <source>
        <dbReference type="Proteomes" id="UP000006820"/>
    </source>
</evidence>
<geneLocation type="plasmid" evidence="2 3">
    <name>pNF1</name>
</geneLocation>
<feature type="transmembrane region" description="Helical" evidence="1">
    <location>
        <begin position="149"/>
        <end position="169"/>
    </location>
</feature>
<dbReference type="AlphaFoldDB" id="Q5YMQ0"/>
<dbReference type="GeneID" id="61136248"/>
<keyword evidence="3" id="KW-1185">Reference proteome</keyword>
<proteinExistence type="predicted"/>